<gene>
    <name evidence="2" type="ORF">NBR_LOCUS6931</name>
</gene>
<evidence type="ECO:0000313" key="3">
    <source>
        <dbReference type="Proteomes" id="UP000271162"/>
    </source>
</evidence>
<keyword evidence="3" id="KW-1185">Reference proteome</keyword>
<feature type="region of interest" description="Disordered" evidence="1">
    <location>
        <begin position="57"/>
        <end position="81"/>
    </location>
</feature>
<sequence>MVAPHPKRLAIIELHRAGHSTKDIANLLNVYARTVPRNGIGCGSSKKWSTGNCNYAKKRGSYPEEDPQKSKDVAEEDGKRAGNQPIECLKYSGWKTKAEEL</sequence>
<evidence type="ECO:0000313" key="4">
    <source>
        <dbReference type="WBParaSite" id="NBR_0000693001-mRNA-1"/>
    </source>
</evidence>
<dbReference type="WBParaSite" id="NBR_0000693001-mRNA-1">
    <property type="protein sequence ID" value="NBR_0000693001-mRNA-1"/>
    <property type="gene ID" value="NBR_0000693001"/>
</dbReference>
<evidence type="ECO:0000256" key="1">
    <source>
        <dbReference type="SAM" id="MobiDB-lite"/>
    </source>
</evidence>
<dbReference type="AlphaFoldDB" id="A0A0N4XVS9"/>
<proteinExistence type="predicted"/>
<dbReference type="Proteomes" id="UP000271162">
    <property type="component" value="Unassembled WGS sequence"/>
</dbReference>
<protein>
    <submittedName>
        <fullName evidence="4">HTH_38 domain-containing protein</fullName>
    </submittedName>
</protein>
<name>A0A0N4XVS9_NIPBR</name>
<reference evidence="2 3" key="2">
    <citation type="submission" date="2018-11" db="EMBL/GenBank/DDBJ databases">
        <authorList>
            <consortium name="Pathogen Informatics"/>
        </authorList>
    </citation>
    <scope>NUCLEOTIDE SEQUENCE [LARGE SCALE GENOMIC DNA]</scope>
</reference>
<feature type="compositionally biased region" description="Basic and acidic residues" evidence="1">
    <location>
        <begin position="66"/>
        <end position="80"/>
    </location>
</feature>
<organism evidence="4">
    <name type="scientific">Nippostrongylus brasiliensis</name>
    <name type="common">Rat hookworm</name>
    <dbReference type="NCBI Taxonomy" id="27835"/>
    <lineage>
        <taxon>Eukaryota</taxon>
        <taxon>Metazoa</taxon>
        <taxon>Ecdysozoa</taxon>
        <taxon>Nematoda</taxon>
        <taxon>Chromadorea</taxon>
        <taxon>Rhabditida</taxon>
        <taxon>Rhabditina</taxon>
        <taxon>Rhabditomorpha</taxon>
        <taxon>Strongyloidea</taxon>
        <taxon>Heligmosomidae</taxon>
        <taxon>Nippostrongylus</taxon>
    </lineage>
</organism>
<evidence type="ECO:0000313" key="2">
    <source>
        <dbReference type="EMBL" id="VDL70520.1"/>
    </source>
</evidence>
<accession>A0A0N4XVS9</accession>
<dbReference type="EMBL" id="UYSL01019842">
    <property type="protein sequence ID" value="VDL70520.1"/>
    <property type="molecule type" value="Genomic_DNA"/>
</dbReference>
<reference evidence="4" key="1">
    <citation type="submission" date="2017-02" db="UniProtKB">
        <authorList>
            <consortium name="WormBaseParasite"/>
        </authorList>
    </citation>
    <scope>IDENTIFICATION</scope>
</reference>